<protein>
    <submittedName>
        <fullName evidence="2">1,4-alpha-glucan (Glycogen) branching enzyme, GH-13-type</fullName>
        <ecNumber evidence="2">2.4.1.18</ecNumber>
    </submittedName>
</protein>
<dbReference type="CDD" id="cd02855">
    <property type="entry name" value="E_set_GBE_prok_N"/>
    <property type="match status" value="1"/>
</dbReference>
<organism evidence="2">
    <name type="scientific">hydrothermal vent metagenome</name>
    <dbReference type="NCBI Taxonomy" id="652676"/>
    <lineage>
        <taxon>unclassified sequences</taxon>
        <taxon>metagenomes</taxon>
        <taxon>ecological metagenomes</taxon>
    </lineage>
</organism>
<gene>
    <name evidence="2" type="ORF">MNBD_BACTEROID05-1292</name>
</gene>
<sequence>MANVIAHSFFTDFDINLFKSGKHFRLYEKFGAHAIELNGELGVYFSVWAPTAKSVSVIGDFNFWNDKQHK</sequence>
<feature type="non-terminal residue" evidence="2">
    <location>
        <position position="70"/>
    </location>
</feature>
<dbReference type="SUPFAM" id="SSF81296">
    <property type="entry name" value="E set domains"/>
    <property type="match status" value="1"/>
</dbReference>
<evidence type="ECO:0000259" key="1">
    <source>
        <dbReference type="Pfam" id="PF02922"/>
    </source>
</evidence>
<dbReference type="Pfam" id="PF02922">
    <property type="entry name" value="CBM_48"/>
    <property type="match status" value="1"/>
</dbReference>
<accession>A0A3B0TFF6</accession>
<dbReference type="GO" id="GO:0005975">
    <property type="term" value="P:carbohydrate metabolic process"/>
    <property type="evidence" value="ECO:0007669"/>
    <property type="project" value="InterPro"/>
</dbReference>
<evidence type="ECO:0000313" key="2">
    <source>
        <dbReference type="EMBL" id="VAW14873.1"/>
    </source>
</evidence>
<dbReference type="EC" id="2.4.1.18" evidence="2"/>
<reference evidence="2" key="1">
    <citation type="submission" date="2018-06" db="EMBL/GenBank/DDBJ databases">
        <authorList>
            <person name="Zhirakovskaya E."/>
        </authorList>
    </citation>
    <scope>NUCLEOTIDE SEQUENCE</scope>
</reference>
<dbReference type="InterPro" id="IPR014756">
    <property type="entry name" value="Ig_E-set"/>
</dbReference>
<dbReference type="GO" id="GO:0004553">
    <property type="term" value="F:hydrolase activity, hydrolyzing O-glycosyl compounds"/>
    <property type="evidence" value="ECO:0007669"/>
    <property type="project" value="InterPro"/>
</dbReference>
<name>A0A3B0TFF6_9ZZZZ</name>
<dbReference type="AlphaFoldDB" id="A0A3B0TFF6"/>
<dbReference type="InterPro" id="IPR004193">
    <property type="entry name" value="Glyco_hydro_13_N"/>
</dbReference>
<dbReference type="InterPro" id="IPR013783">
    <property type="entry name" value="Ig-like_fold"/>
</dbReference>
<keyword evidence="2" id="KW-0328">Glycosyltransferase</keyword>
<dbReference type="Gene3D" id="2.60.40.10">
    <property type="entry name" value="Immunoglobulins"/>
    <property type="match status" value="1"/>
</dbReference>
<dbReference type="GO" id="GO:0003844">
    <property type="term" value="F:1,4-alpha-glucan branching enzyme activity"/>
    <property type="evidence" value="ECO:0007669"/>
    <property type="project" value="UniProtKB-EC"/>
</dbReference>
<proteinExistence type="predicted"/>
<feature type="domain" description="Glycoside hydrolase family 13 N-terminal" evidence="1">
    <location>
        <begin position="29"/>
        <end position="69"/>
    </location>
</feature>
<dbReference type="InterPro" id="IPR044143">
    <property type="entry name" value="GlgB_N_E_set_prok"/>
</dbReference>
<dbReference type="EMBL" id="UOEN01000240">
    <property type="protein sequence ID" value="VAW14873.1"/>
    <property type="molecule type" value="Genomic_DNA"/>
</dbReference>
<keyword evidence="2" id="KW-0808">Transferase</keyword>